<dbReference type="CDD" id="cd05374">
    <property type="entry name" value="17beta-HSD-like_SDR_c"/>
    <property type="match status" value="1"/>
</dbReference>
<keyword evidence="7" id="KW-0175">Coiled coil</keyword>
<protein>
    <recommendedName>
        <fullName evidence="10">Ketoreductase domain-containing protein</fullName>
    </recommendedName>
</protein>
<comment type="caution">
    <text evidence="11">The sequence shown here is derived from an EMBL/GenBank/DDBJ whole genome shotgun (WGS) entry which is preliminary data.</text>
</comment>
<feature type="transmembrane region" description="Helical" evidence="9">
    <location>
        <begin position="553"/>
        <end position="574"/>
    </location>
</feature>
<dbReference type="InterPro" id="IPR002523">
    <property type="entry name" value="MgTranspt_CorA/ZnTranspt_ZntB"/>
</dbReference>
<feature type="domain" description="Ketoreductase" evidence="10">
    <location>
        <begin position="640"/>
        <end position="811"/>
    </location>
</feature>
<dbReference type="OrthoDB" id="426293at2759"/>
<dbReference type="SUPFAM" id="SSF51735">
    <property type="entry name" value="NAD(P)-binding Rossmann-fold domains"/>
    <property type="match status" value="1"/>
</dbReference>
<dbReference type="AlphaFoldDB" id="A0A9W8X3B5"/>
<comment type="subcellular location">
    <subcellularLocation>
        <location evidence="1">Membrane</location>
        <topology evidence="1">Multi-pass membrane protein</topology>
    </subcellularLocation>
</comment>
<reference evidence="11" key="1">
    <citation type="submission" date="2022-10" db="EMBL/GenBank/DDBJ databases">
        <title>Tapping the CABI collections for fungal endophytes: first genome assemblies for Collariella, Neodidymelliopsis, Ascochyta clinopodiicola, Didymella pomorum, Didymosphaeria variabile, Neocosmospora piperis and Neocucurbitaria cava.</title>
        <authorList>
            <person name="Hill R."/>
        </authorList>
    </citation>
    <scope>NUCLEOTIDE SEQUENCE</scope>
    <source>
        <strain evidence="11">IMI 360193</strain>
    </source>
</reference>
<feature type="coiled-coil region" evidence="7">
    <location>
        <begin position="460"/>
        <end position="494"/>
    </location>
</feature>
<name>A0A9W8X3B5_9PLEO</name>
<feature type="transmembrane region" description="Helical" evidence="9">
    <location>
        <begin position="523"/>
        <end position="541"/>
    </location>
</feature>
<dbReference type="Pfam" id="PF00106">
    <property type="entry name" value="adh_short"/>
    <property type="match status" value="1"/>
</dbReference>
<sequence>MATRELDELRKQLETLQRSHDTLLKSLTASNGSFGPSDVPRLRRNATQRGDAVFADTSTLSDDSSDDEDDFFVQSELPSQSFDHEHLREHLRTHNWDEHGRDILASLVSDPAKLSKQPHLFHLGPGPADDRSHYSHFQVYDVGPDGVPQLVEVSSADNTMSKATEIWHSLRDIGTSSEKPISGRITVAREPSPVLFGALHLTLHNTFDMDELFRHLVRTEASSAHMFRAFQEDPRHRRTFFFTFEYYTIIGDDCKPMQWQNADRVTSSSDSHIPLSRCGAVVALALFDENPRRVRNRARRSKTNYGFVSDMWSPYQVLQLECFPDWKSTPINGNPYTFENGHRYLNGPEAFLHALLTEYRDARKRYDEIYRQITELVTPPLGFLFDEEARRKRLFEDKNFTWTRRYFYAHQALGNVNDSIKAMIDAFEDTFTDDVWEGESKTLWPLYEESPRNDHWKRRLRILRLQFEREMKELRVLQRENNERRHEIETLQEQLFSGTSIQESRKSVELADVTVHQGYNIKVLTIVNLFFMPLTFVTSIFGMTNMPAEPAPYWPFAITLVAICVPFFSIIGFLSTKYGYHVWATKTRQLWRWLRPKPKAEEETQTEYTGVARKNRSMSTEEENDMFAANTKPYHLPADATWFITGCSSGIGKALAQHIASKPSHRLIATARNPSDLSYLPDNSTNILKLALDVTSPDAVSCAFKTSAEQFGTIDVLINNAGYALSGDTESATEAESHDIMETNFFGTVRSTTAALPLMRDGGRGGLIMNISSVAGVCAFPGHAFYHASKHAVEGWTESVAKEVSQDWDISFCIVEPSAVKTNFEGHSKKNTAPQPAYADPKMPARMLQRYVDAGLKQGAGMEPDAVARVLYEVASKGEKIPLHLPLSMNAFGLIKGQFDVRLRALDEVKEISASLN</sequence>
<gene>
    <name evidence="11" type="ORF">N0V87_003034</name>
</gene>
<dbReference type="Gene3D" id="1.20.58.340">
    <property type="entry name" value="Magnesium transport protein CorA, transmembrane region"/>
    <property type="match status" value="1"/>
</dbReference>
<dbReference type="GO" id="GO:0016491">
    <property type="term" value="F:oxidoreductase activity"/>
    <property type="evidence" value="ECO:0007669"/>
    <property type="project" value="UniProtKB-KW"/>
</dbReference>
<evidence type="ECO:0000259" key="10">
    <source>
        <dbReference type="SMART" id="SM00822"/>
    </source>
</evidence>
<dbReference type="InterPro" id="IPR002347">
    <property type="entry name" value="SDR_fam"/>
</dbReference>
<keyword evidence="3 9" id="KW-0812">Transmembrane</keyword>
<dbReference type="PANTHER" id="PTHR43976">
    <property type="entry name" value="SHORT CHAIN DEHYDROGENASE"/>
    <property type="match status" value="1"/>
</dbReference>
<dbReference type="InterPro" id="IPR051911">
    <property type="entry name" value="SDR_oxidoreductase"/>
</dbReference>
<dbReference type="Gene3D" id="3.40.50.720">
    <property type="entry name" value="NAD(P)-binding Rossmann-like Domain"/>
    <property type="match status" value="1"/>
</dbReference>
<keyword evidence="6 9" id="KW-0472">Membrane</keyword>
<evidence type="ECO:0000256" key="6">
    <source>
        <dbReference type="ARBA" id="ARBA00023136"/>
    </source>
</evidence>
<evidence type="ECO:0000313" key="12">
    <source>
        <dbReference type="Proteomes" id="UP001140562"/>
    </source>
</evidence>
<comment type="similarity">
    <text evidence="2">Belongs to the short-chain dehydrogenases/reductases (SDR) family.</text>
</comment>
<keyword evidence="4 9" id="KW-1133">Transmembrane helix</keyword>
<organism evidence="11 12">
    <name type="scientific">Didymella glomerata</name>
    <dbReference type="NCBI Taxonomy" id="749621"/>
    <lineage>
        <taxon>Eukaryota</taxon>
        <taxon>Fungi</taxon>
        <taxon>Dikarya</taxon>
        <taxon>Ascomycota</taxon>
        <taxon>Pezizomycotina</taxon>
        <taxon>Dothideomycetes</taxon>
        <taxon>Pleosporomycetidae</taxon>
        <taxon>Pleosporales</taxon>
        <taxon>Pleosporineae</taxon>
        <taxon>Didymellaceae</taxon>
        <taxon>Didymella</taxon>
    </lineage>
</organism>
<dbReference type="Proteomes" id="UP001140562">
    <property type="component" value="Unassembled WGS sequence"/>
</dbReference>
<dbReference type="GO" id="GO:0016020">
    <property type="term" value="C:membrane"/>
    <property type="evidence" value="ECO:0007669"/>
    <property type="project" value="UniProtKB-SubCell"/>
</dbReference>
<feature type="region of interest" description="Disordered" evidence="8">
    <location>
        <begin position="27"/>
        <end position="68"/>
    </location>
</feature>
<keyword evidence="5" id="KW-0560">Oxidoreductase</keyword>
<evidence type="ECO:0000313" key="11">
    <source>
        <dbReference type="EMBL" id="KAJ4339594.1"/>
    </source>
</evidence>
<evidence type="ECO:0000256" key="1">
    <source>
        <dbReference type="ARBA" id="ARBA00004141"/>
    </source>
</evidence>
<evidence type="ECO:0000256" key="7">
    <source>
        <dbReference type="SAM" id="Coils"/>
    </source>
</evidence>
<dbReference type="SUPFAM" id="SSF144083">
    <property type="entry name" value="Magnesium transport protein CorA, transmembrane region"/>
    <property type="match status" value="1"/>
</dbReference>
<dbReference type="GO" id="GO:0046873">
    <property type="term" value="F:metal ion transmembrane transporter activity"/>
    <property type="evidence" value="ECO:0007669"/>
    <property type="project" value="InterPro"/>
</dbReference>
<evidence type="ECO:0000256" key="5">
    <source>
        <dbReference type="ARBA" id="ARBA00023002"/>
    </source>
</evidence>
<accession>A0A9W8X3B5</accession>
<evidence type="ECO:0000256" key="8">
    <source>
        <dbReference type="SAM" id="MobiDB-lite"/>
    </source>
</evidence>
<dbReference type="SMART" id="SM00822">
    <property type="entry name" value="PKS_KR"/>
    <property type="match status" value="1"/>
</dbReference>
<dbReference type="InterPro" id="IPR045863">
    <property type="entry name" value="CorA_TM1_TM2"/>
</dbReference>
<dbReference type="PRINTS" id="PR00080">
    <property type="entry name" value="SDRFAMILY"/>
</dbReference>
<evidence type="ECO:0000256" key="2">
    <source>
        <dbReference type="ARBA" id="ARBA00006484"/>
    </source>
</evidence>
<keyword evidence="12" id="KW-1185">Reference proteome</keyword>
<dbReference type="PRINTS" id="PR00081">
    <property type="entry name" value="GDHRDH"/>
</dbReference>
<proteinExistence type="inferred from homology"/>
<dbReference type="EMBL" id="JAPEUV010000021">
    <property type="protein sequence ID" value="KAJ4339594.1"/>
    <property type="molecule type" value="Genomic_DNA"/>
</dbReference>
<dbReference type="InterPro" id="IPR036291">
    <property type="entry name" value="NAD(P)-bd_dom_sf"/>
</dbReference>
<evidence type="ECO:0000256" key="9">
    <source>
        <dbReference type="SAM" id="Phobius"/>
    </source>
</evidence>
<dbReference type="InterPro" id="IPR057326">
    <property type="entry name" value="KR_dom"/>
</dbReference>
<dbReference type="PANTHER" id="PTHR43976:SF16">
    <property type="entry name" value="SHORT-CHAIN DEHYDROGENASE_REDUCTASE FAMILY PROTEIN"/>
    <property type="match status" value="1"/>
</dbReference>
<evidence type="ECO:0000256" key="3">
    <source>
        <dbReference type="ARBA" id="ARBA00022692"/>
    </source>
</evidence>
<dbReference type="Pfam" id="PF01544">
    <property type="entry name" value="CorA"/>
    <property type="match status" value="1"/>
</dbReference>
<evidence type="ECO:0000256" key="4">
    <source>
        <dbReference type="ARBA" id="ARBA00022989"/>
    </source>
</evidence>